<evidence type="ECO:0000256" key="3">
    <source>
        <dbReference type="ARBA" id="ARBA00022840"/>
    </source>
</evidence>
<sequence>MTNSQSASLQIASSQNTNSHATQHTPALQIKGLKKTYANGFTALKGVDLTVPQGEFFALLGANGAGKSTMIGIISSLFPMSSGSVEIFGVDLQKQPSRAKEFLGVVPQEFNFNQFEKCQDILLTQAGYYGIKKSVALPRAQFLLESLGLWEKRHTKARSLSGGMKRRLMIARALMHRPKLLILDEPTAGVDIELRRSMWEFMQKINQEEGTTIILTTHYLEEAEQLCKRIAILNHGEILINTEMKTLLGQLSRETFVFDLAQPLASVPLFERVVKAALSDDRTLEITLNNTQNLNDVFAQLNAHGILVQSMRGKANRLEELFMGVVDSHFGDGSMADIAEQQSAEQRSTKQQPDNHSQAKSAGEKA</sequence>
<keyword evidence="2" id="KW-0547">Nucleotide-binding</keyword>
<dbReference type="SUPFAM" id="SSF52540">
    <property type="entry name" value="P-loop containing nucleoside triphosphate hydrolases"/>
    <property type="match status" value="1"/>
</dbReference>
<name>A0A378R4E2_9GAMM</name>
<feature type="compositionally biased region" description="Low complexity" evidence="4">
    <location>
        <begin position="1"/>
        <end position="15"/>
    </location>
</feature>
<proteinExistence type="predicted"/>
<dbReference type="Proteomes" id="UP000255279">
    <property type="component" value="Unassembled WGS sequence"/>
</dbReference>
<evidence type="ECO:0000259" key="5">
    <source>
        <dbReference type="PROSITE" id="PS50893"/>
    </source>
</evidence>
<dbReference type="EC" id="3.6.3.-" evidence="6"/>
<organism evidence="6 7">
    <name type="scientific">Moraxella caviae</name>
    <dbReference type="NCBI Taxonomy" id="34060"/>
    <lineage>
        <taxon>Bacteria</taxon>
        <taxon>Pseudomonadati</taxon>
        <taxon>Pseudomonadota</taxon>
        <taxon>Gammaproteobacteria</taxon>
        <taxon>Moraxellales</taxon>
        <taxon>Moraxellaceae</taxon>
        <taxon>Moraxella</taxon>
    </lineage>
</organism>
<dbReference type="PANTHER" id="PTHR42711:SF15">
    <property type="entry name" value="ABC-TYPE MULTIDRUG TRANSPORT SYSTEM, ATPASE COMPONENT"/>
    <property type="match status" value="1"/>
</dbReference>
<dbReference type="PROSITE" id="PS50893">
    <property type="entry name" value="ABC_TRANSPORTER_2"/>
    <property type="match status" value="1"/>
</dbReference>
<evidence type="ECO:0000313" key="7">
    <source>
        <dbReference type="Proteomes" id="UP000255279"/>
    </source>
</evidence>
<dbReference type="InterPro" id="IPR003439">
    <property type="entry name" value="ABC_transporter-like_ATP-bd"/>
</dbReference>
<evidence type="ECO:0000313" key="6">
    <source>
        <dbReference type="EMBL" id="STZ10115.1"/>
    </source>
</evidence>
<feature type="compositionally biased region" description="Polar residues" evidence="4">
    <location>
        <begin position="340"/>
        <end position="360"/>
    </location>
</feature>
<evidence type="ECO:0000256" key="1">
    <source>
        <dbReference type="ARBA" id="ARBA00022448"/>
    </source>
</evidence>
<dbReference type="EMBL" id="UGQE01000001">
    <property type="protein sequence ID" value="STZ10115.1"/>
    <property type="molecule type" value="Genomic_DNA"/>
</dbReference>
<dbReference type="GO" id="GO:0016887">
    <property type="term" value="F:ATP hydrolysis activity"/>
    <property type="evidence" value="ECO:0007669"/>
    <property type="project" value="InterPro"/>
</dbReference>
<feature type="region of interest" description="Disordered" evidence="4">
    <location>
        <begin position="337"/>
        <end position="366"/>
    </location>
</feature>
<dbReference type="AlphaFoldDB" id="A0A378R4E2"/>
<keyword evidence="6" id="KW-0378">Hydrolase</keyword>
<dbReference type="InterPro" id="IPR050763">
    <property type="entry name" value="ABC_transporter_ATP-binding"/>
</dbReference>
<dbReference type="InterPro" id="IPR017871">
    <property type="entry name" value="ABC_transporter-like_CS"/>
</dbReference>
<dbReference type="InterPro" id="IPR003593">
    <property type="entry name" value="AAA+_ATPase"/>
</dbReference>
<protein>
    <submittedName>
        <fullName evidence="6">Daunorubicin/doxorubicin resistance ATP-binding protein DrrA</fullName>
        <ecNumber evidence="6">3.6.3.-</ecNumber>
    </submittedName>
</protein>
<feature type="domain" description="ABC transporter" evidence="5">
    <location>
        <begin position="28"/>
        <end position="260"/>
    </location>
</feature>
<dbReference type="SMART" id="SM00382">
    <property type="entry name" value="AAA"/>
    <property type="match status" value="1"/>
</dbReference>
<dbReference type="PANTHER" id="PTHR42711">
    <property type="entry name" value="ABC TRANSPORTER ATP-BINDING PROTEIN"/>
    <property type="match status" value="1"/>
</dbReference>
<accession>A0A378R4E2</accession>
<keyword evidence="1" id="KW-0813">Transport</keyword>
<feature type="region of interest" description="Disordered" evidence="4">
    <location>
        <begin position="1"/>
        <end position="24"/>
    </location>
</feature>
<dbReference type="PROSITE" id="PS00211">
    <property type="entry name" value="ABC_TRANSPORTER_1"/>
    <property type="match status" value="1"/>
</dbReference>
<evidence type="ECO:0000256" key="4">
    <source>
        <dbReference type="SAM" id="MobiDB-lite"/>
    </source>
</evidence>
<dbReference type="Gene3D" id="3.40.50.300">
    <property type="entry name" value="P-loop containing nucleotide triphosphate hydrolases"/>
    <property type="match status" value="1"/>
</dbReference>
<keyword evidence="3 6" id="KW-0067">ATP-binding</keyword>
<dbReference type="OrthoDB" id="9775490at2"/>
<dbReference type="InterPro" id="IPR027417">
    <property type="entry name" value="P-loop_NTPase"/>
</dbReference>
<reference evidence="6 7" key="1">
    <citation type="submission" date="2018-06" db="EMBL/GenBank/DDBJ databases">
        <authorList>
            <consortium name="Pathogen Informatics"/>
            <person name="Doyle S."/>
        </authorList>
    </citation>
    <scope>NUCLEOTIDE SEQUENCE [LARGE SCALE GENOMIC DNA]</scope>
    <source>
        <strain evidence="6 7">NCTC10293</strain>
    </source>
</reference>
<dbReference type="GO" id="GO:0005524">
    <property type="term" value="F:ATP binding"/>
    <property type="evidence" value="ECO:0007669"/>
    <property type="project" value="UniProtKB-KW"/>
</dbReference>
<evidence type="ECO:0000256" key="2">
    <source>
        <dbReference type="ARBA" id="ARBA00022741"/>
    </source>
</evidence>
<dbReference type="Pfam" id="PF00005">
    <property type="entry name" value="ABC_tran"/>
    <property type="match status" value="1"/>
</dbReference>
<gene>
    <name evidence="6" type="primary">drrA</name>
    <name evidence="6" type="ORF">NCTC10293_00439</name>
</gene>